<keyword evidence="4 6" id="KW-0067">ATP-binding</keyword>
<dbReference type="EMBL" id="FMYH01000002">
    <property type="protein sequence ID" value="SDC15720.1"/>
    <property type="molecule type" value="Genomic_DNA"/>
</dbReference>
<dbReference type="InterPro" id="IPR050319">
    <property type="entry name" value="ABC_transp_ATP-bind"/>
</dbReference>
<dbReference type="PANTHER" id="PTHR43776">
    <property type="entry name" value="TRANSPORT ATP-BINDING PROTEIN"/>
    <property type="match status" value="1"/>
</dbReference>
<dbReference type="STRING" id="1814289.SAMN05216410_1292"/>
<evidence type="ECO:0000256" key="3">
    <source>
        <dbReference type="ARBA" id="ARBA00022741"/>
    </source>
</evidence>
<dbReference type="GO" id="GO:0055085">
    <property type="term" value="P:transmembrane transport"/>
    <property type="evidence" value="ECO:0007669"/>
    <property type="project" value="UniProtKB-ARBA"/>
</dbReference>
<dbReference type="CDD" id="cd03257">
    <property type="entry name" value="ABC_NikE_OppD_transporters"/>
    <property type="match status" value="1"/>
</dbReference>
<sequence length="262" mass="28023">MSTASQSRTSIPRLEVRGLQVSYGATRVVHGVSFAVQAGSVVGVVGESGSGKTTIARVIAGELEPSAGAVLLDGHALGPRTRELRRAIQVVYQDPFSSLNPRMTVVQVLAELLRVHKIVPRAQIRGRCAELMDLVRLPASVLDAYPRQLSGGQRQRVAIARALALGPRILVADEPTSALDVSVQRTVLDLLADLQRTLGLTIVLISHDLAVIHRLCDRVVVMRAGEIVEDSGAQEFFAAPRSPYSQALLDAAPRLAGRPADL</sequence>
<dbReference type="Pfam" id="PF00005">
    <property type="entry name" value="ABC_tran"/>
    <property type="match status" value="1"/>
</dbReference>
<dbReference type="PROSITE" id="PS00211">
    <property type="entry name" value="ABC_TRANSPORTER_1"/>
    <property type="match status" value="1"/>
</dbReference>
<dbReference type="InterPro" id="IPR027417">
    <property type="entry name" value="P-loop_NTPase"/>
</dbReference>
<keyword evidence="2" id="KW-0813">Transport</keyword>
<dbReference type="GO" id="GO:0016887">
    <property type="term" value="F:ATP hydrolysis activity"/>
    <property type="evidence" value="ECO:0007669"/>
    <property type="project" value="InterPro"/>
</dbReference>
<dbReference type="RefSeq" id="WP_093181791.1">
    <property type="nucleotide sequence ID" value="NZ_FMYH01000002.1"/>
</dbReference>
<dbReference type="AlphaFoldDB" id="A0A1G6JAE7"/>
<feature type="domain" description="ABC transporter" evidence="5">
    <location>
        <begin position="14"/>
        <end position="249"/>
    </location>
</feature>
<dbReference type="SUPFAM" id="SSF52540">
    <property type="entry name" value="P-loop containing nucleoside triphosphate hydrolases"/>
    <property type="match status" value="1"/>
</dbReference>
<evidence type="ECO:0000259" key="5">
    <source>
        <dbReference type="PROSITE" id="PS50893"/>
    </source>
</evidence>
<dbReference type="InterPro" id="IPR003593">
    <property type="entry name" value="AAA+_ATPase"/>
</dbReference>
<reference evidence="6 7" key="1">
    <citation type="submission" date="2016-09" db="EMBL/GenBank/DDBJ databases">
        <authorList>
            <person name="Capua I."/>
            <person name="De Benedictis P."/>
            <person name="Joannis T."/>
            <person name="Lombin L.H."/>
            <person name="Cattoli G."/>
        </authorList>
    </citation>
    <scope>NUCLEOTIDE SEQUENCE [LARGE SCALE GENOMIC DNA]</scope>
    <source>
        <strain evidence="6 7">ISLP-3</strain>
    </source>
</reference>
<proteinExistence type="inferred from homology"/>
<dbReference type="Gene3D" id="3.40.50.300">
    <property type="entry name" value="P-loop containing nucleotide triphosphate hydrolases"/>
    <property type="match status" value="1"/>
</dbReference>
<dbReference type="OrthoDB" id="3677453at2"/>
<dbReference type="PROSITE" id="PS50893">
    <property type="entry name" value="ABC_TRANSPORTER_2"/>
    <property type="match status" value="1"/>
</dbReference>
<dbReference type="PANTHER" id="PTHR43776:SF7">
    <property type="entry name" value="D,D-DIPEPTIDE TRANSPORT ATP-BINDING PROTEIN DDPF-RELATED"/>
    <property type="match status" value="1"/>
</dbReference>
<protein>
    <submittedName>
        <fullName evidence="6">Peptide/nickel transport system ATP-binding protein</fullName>
    </submittedName>
</protein>
<evidence type="ECO:0000256" key="1">
    <source>
        <dbReference type="ARBA" id="ARBA00005417"/>
    </source>
</evidence>
<evidence type="ECO:0000256" key="2">
    <source>
        <dbReference type="ARBA" id="ARBA00022448"/>
    </source>
</evidence>
<accession>A0A1G6JAE7</accession>
<dbReference type="InterPro" id="IPR003439">
    <property type="entry name" value="ABC_transporter-like_ATP-bd"/>
</dbReference>
<dbReference type="Proteomes" id="UP000199039">
    <property type="component" value="Unassembled WGS sequence"/>
</dbReference>
<evidence type="ECO:0000256" key="4">
    <source>
        <dbReference type="ARBA" id="ARBA00022840"/>
    </source>
</evidence>
<evidence type="ECO:0000313" key="6">
    <source>
        <dbReference type="EMBL" id="SDC15720.1"/>
    </source>
</evidence>
<dbReference type="InterPro" id="IPR017871">
    <property type="entry name" value="ABC_transporter-like_CS"/>
</dbReference>
<keyword evidence="3" id="KW-0547">Nucleotide-binding</keyword>
<evidence type="ECO:0000313" key="7">
    <source>
        <dbReference type="Proteomes" id="UP000199039"/>
    </source>
</evidence>
<name>A0A1G6JAE7_9MICO</name>
<keyword evidence="7" id="KW-1185">Reference proteome</keyword>
<dbReference type="GO" id="GO:0005524">
    <property type="term" value="F:ATP binding"/>
    <property type="evidence" value="ECO:0007669"/>
    <property type="project" value="UniProtKB-KW"/>
</dbReference>
<comment type="similarity">
    <text evidence="1">Belongs to the ABC transporter superfamily.</text>
</comment>
<gene>
    <name evidence="6" type="ORF">SAMN05216410_1292</name>
</gene>
<organism evidence="6 7">
    <name type="scientific">Sanguibacter gelidistatuariae</name>
    <dbReference type="NCBI Taxonomy" id="1814289"/>
    <lineage>
        <taxon>Bacteria</taxon>
        <taxon>Bacillati</taxon>
        <taxon>Actinomycetota</taxon>
        <taxon>Actinomycetes</taxon>
        <taxon>Micrococcales</taxon>
        <taxon>Sanguibacteraceae</taxon>
        <taxon>Sanguibacter</taxon>
    </lineage>
</organism>
<dbReference type="SMART" id="SM00382">
    <property type="entry name" value="AAA"/>
    <property type="match status" value="1"/>
</dbReference>